<evidence type="ECO:0000256" key="2">
    <source>
        <dbReference type="ARBA" id="ARBA00022475"/>
    </source>
</evidence>
<dbReference type="Proteomes" id="UP000244892">
    <property type="component" value="Chromosome"/>
</dbReference>
<keyword evidence="2" id="KW-1003">Cell membrane</keyword>
<evidence type="ECO:0000256" key="7">
    <source>
        <dbReference type="SAM" id="SignalP"/>
    </source>
</evidence>
<feature type="transmembrane region" description="Helical" evidence="6">
    <location>
        <begin position="90"/>
        <end position="111"/>
    </location>
</feature>
<name>A0A2U8FVV0_9BURK</name>
<dbReference type="InterPro" id="IPR019108">
    <property type="entry name" value="Caa3_assmbl_CtaG-rel"/>
</dbReference>
<keyword evidence="9" id="KW-1185">Reference proteome</keyword>
<gene>
    <name evidence="8" type="ORF">DEH84_07130</name>
</gene>
<dbReference type="GO" id="GO:0005886">
    <property type="term" value="C:plasma membrane"/>
    <property type="evidence" value="ECO:0007669"/>
    <property type="project" value="UniProtKB-SubCell"/>
</dbReference>
<evidence type="ECO:0000313" key="9">
    <source>
        <dbReference type="Proteomes" id="UP000244892"/>
    </source>
</evidence>
<evidence type="ECO:0008006" key="10">
    <source>
        <dbReference type="Google" id="ProtNLM"/>
    </source>
</evidence>
<evidence type="ECO:0000256" key="1">
    <source>
        <dbReference type="ARBA" id="ARBA00004651"/>
    </source>
</evidence>
<dbReference type="AlphaFoldDB" id="A0A2U8FVV0"/>
<dbReference type="KEGG" id="aon:DEH84_07130"/>
<keyword evidence="4 6" id="KW-1133">Transmembrane helix</keyword>
<proteinExistence type="predicted"/>
<feature type="transmembrane region" description="Helical" evidence="6">
    <location>
        <begin position="61"/>
        <end position="78"/>
    </location>
</feature>
<evidence type="ECO:0000256" key="4">
    <source>
        <dbReference type="ARBA" id="ARBA00022989"/>
    </source>
</evidence>
<keyword evidence="7" id="KW-0732">Signal</keyword>
<feature type="transmembrane region" description="Helical" evidence="6">
    <location>
        <begin position="132"/>
        <end position="151"/>
    </location>
</feature>
<evidence type="ECO:0000256" key="3">
    <source>
        <dbReference type="ARBA" id="ARBA00022692"/>
    </source>
</evidence>
<evidence type="ECO:0000256" key="5">
    <source>
        <dbReference type="ARBA" id="ARBA00023136"/>
    </source>
</evidence>
<keyword evidence="5 6" id="KW-0472">Membrane</keyword>
<comment type="subcellular location">
    <subcellularLocation>
        <location evidence="1">Cell membrane</location>
        <topology evidence="1">Multi-pass membrane protein</topology>
    </subcellularLocation>
</comment>
<dbReference type="Pfam" id="PF09678">
    <property type="entry name" value="Caa3_CtaG"/>
    <property type="match status" value="1"/>
</dbReference>
<feature type="transmembrane region" description="Helical" evidence="6">
    <location>
        <begin position="235"/>
        <end position="253"/>
    </location>
</feature>
<keyword evidence="3 6" id="KW-0812">Transmembrane</keyword>
<protein>
    <recommendedName>
        <fullName evidence="10">Cytochrome c oxidase assembly protein</fullName>
    </recommendedName>
</protein>
<sequence>MRGSLTASVLLGMSGAQAHTPVGLAGQQVWPVWLSWVLYLTAWWLYLLGALRVRPDRRSRAAFHSGMLVCGLALFGPVDEAAAHSTAMHMLQHMLLIAVVAPWMVVARPLVQWRAALGPRLDPWTRPVLGSLRYPLGWALAHGAALWVWHMPRPYMAALQHEALHAIEHACFLLSAWGFWWAVLRAPPPVRAAAMLSLWLTLMHTGFLGAVLVFAPRPLYFPESRTLDDQQLAGLLMWAPGGAVYVAAAGWLVSRWLKPPVARQPPPQTC</sequence>
<feature type="chain" id="PRO_5016133910" description="Cytochrome c oxidase assembly protein" evidence="7">
    <location>
        <begin position="19"/>
        <end position="270"/>
    </location>
</feature>
<accession>A0A2U8FVV0</accession>
<reference evidence="8 9" key="1">
    <citation type="submission" date="2018-05" db="EMBL/GenBank/DDBJ databases">
        <title>complete genome sequence of Aquabacterium olei NBRC 110486.</title>
        <authorList>
            <person name="Tang B."/>
            <person name="Chang J."/>
            <person name="Zhang L."/>
            <person name="Yang H."/>
        </authorList>
    </citation>
    <scope>NUCLEOTIDE SEQUENCE [LARGE SCALE GENOMIC DNA]</scope>
    <source>
        <strain evidence="8 9">NBRC 110486</strain>
    </source>
</reference>
<organism evidence="8 9">
    <name type="scientific">Aquabacterium olei</name>
    <dbReference type="NCBI Taxonomy" id="1296669"/>
    <lineage>
        <taxon>Bacteria</taxon>
        <taxon>Pseudomonadati</taxon>
        <taxon>Pseudomonadota</taxon>
        <taxon>Betaproteobacteria</taxon>
        <taxon>Burkholderiales</taxon>
        <taxon>Aquabacterium</taxon>
    </lineage>
</organism>
<dbReference type="EMBL" id="CP029210">
    <property type="protein sequence ID" value="AWI55140.1"/>
    <property type="molecule type" value="Genomic_DNA"/>
</dbReference>
<feature type="transmembrane region" description="Helical" evidence="6">
    <location>
        <begin position="28"/>
        <end position="49"/>
    </location>
</feature>
<evidence type="ECO:0000256" key="6">
    <source>
        <dbReference type="SAM" id="Phobius"/>
    </source>
</evidence>
<feature type="signal peptide" evidence="7">
    <location>
        <begin position="1"/>
        <end position="18"/>
    </location>
</feature>
<feature type="transmembrane region" description="Helical" evidence="6">
    <location>
        <begin position="163"/>
        <end position="184"/>
    </location>
</feature>
<evidence type="ECO:0000313" key="8">
    <source>
        <dbReference type="EMBL" id="AWI55140.1"/>
    </source>
</evidence>
<feature type="transmembrane region" description="Helical" evidence="6">
    <location>
        <begin position="196"/>
        <end position="215"/>
    </location>
</feature>
<dbReference type="OrthoDB" id="9808789at2"/>